<reference evidence="3" key="1">
    <citation type="submission" date="2020-01" db="EMBL/GenBank/DDBJ databases">
        <authorList>
            <consortium name="DOE Joint Genome Institute"/>
            <person name="Haridas S."/>
            <person name="Albert R."/>
            <person name="Binder M."/>
            <person name="Bloem J."/>
            <person name="Labutti K."/>
            <person name="Salamov A."/>
            <person name="Andreopoulos B."/>
            <person name="Baker S.E."/>
            <person name="Barry K."/>
            <person name="Bills G."/>
            <person name="Bluhm B.H."/>
            <person name="Cannon C."/>
            <person name="Castanera R."/>
            <person name="Culley D.E."/>
            <person name="Daum C."/>
            <person name="Ezra D."/>
            <person name="Gonzalez J.B."/>
            <person name="Henrissat B."/>
            <person name="Kuo A."/>
            <person name="Liang C."/>
            <person name="Lipzen A."/>
            <person name="Lutzoni F."/>
            <person name="Magnuson J."/>
            <person name="Mondo S."/>
            <person name="Nolan M."/>
            <person name="Ohm R."/>
            <person name="Pangilinan J."/>
            <person name="Park H.-J."/>
            <person name="Ramirez L."/>
            <person name="Alfaro M."/>
            <person name="Sun H."/>
            <person name="Tritt A."/>
            <person name="Yoshinaga Y."/>
            <person name="Zwiers L.-H."/>
            <person name="Turgeon B.G."/>
            <person name="Goodwin S.B."/>
            <person name="Spatafora J.W."/>
            <person name="Crous P.W."/>
            <person name="Grigoriev I.V."/>
        </authorList>
    </citation>
    <scope>NUCLEOTIDE SEQUENCE</scope>
    <source>
        <strain evidence="3">CBS 342.82</strain>
    </source>
</reference>
<evidence type="ECO:0000256" key="1">
    <source>
        <dbReference type="SAM" id="SignalP"/>
    </source>
</evidence>
<reference evidence="3" key="2">
    <citation type="submission" date="2020-04" db="EMBL/GenBank/DDBJ databases">
        <authorList>
            <consortium name="NCBI Genome Project"/>
        </authorList>
    </citation>
    <scope>NUCLEOTIDE SEQUENCE</scope>
    <source>
        <strain evidence="3">CBS 342.82</strain>
    </source>
</reference>
<feature type="chain" id="PRO_5027086378" description="Secreted protein" evidence="1">
    <location>
        <begin position="24"/>
        <end position="108"/>
    </location>
</feature>
<dbReference type="RefSeq" id="XP_033460964.1">
    <property type="nucleotide sequence ID" value="XM_033604382.1"/>
</dbReference>
<evidence type="ECO:0000313" key="2">
    <source>
        <dbReference type="Proteomes" id="UP000504637"/>
    </source>
</evidence>
<protein>
    <recommendedName>
        <fullName evidence="4">Secreted protein</fullName>
    </recommendedName>
</protein>
<gene>
    <name evidence="3" type="ORF">K489DRAFT_378303</name>
</gene>
<keyword evidence="1" id="KW-0732">Signal</keyword>
<accession>A0A6J3M7Q4</accession>
<dbReference type="GeneID" id="54362182"/>
<feature type="signal peptide" evidence="1">
    <location>
        <begin position="1"/>
        <end position="23"/>
    </location>
</feature>
<keyword evidence="2" id="KW-1185">Reference proteome</keyword>
<evidence type="ECO:0008006" key="4">
    <source>
        <dbReference type="Google" id="ProtNLM"/>
    </source>
</evidence>
<reference evidence="3" key="3">
    <citation type="submission" date="2025-08" db="UniProtKB">
        <authorList>
            <consortium name="RefSeq"/>
        </authorList>
    </citation>
    <scope>IDENTIFICATION</scope>
    <source>
        <strain evidence="3">CBS 342.82</strain>
    </source>
</reference>
<dbReference type="AlphaFoldDB" id="A0A6J3M7Q4"/>
<proteinExistence type="predicted"/>
<sequence length="108" mass="11148">MVGITTLTTALSGVAMLVVPVAAMPAAARGPYAGGVDMNAACNNQWGAGWSGGNDSSNDAPGGAFNWYCANGPERRNIDVNAYCSQTYGGAHADSQGGKKYDWGCYYN</sequence>
<dbReference type="OrthoDB" id="3584383at2759"/>
<organism evidence="3">
    <name type="scientific">Dissoconium aciculare CBS 342.82</name>
    <dbReference type="NCBI Taxonomy" id="1314786"/>
    <lineage>
        <taxon>Eukaryota</taxon>
        <taxon>Fungi</taxon>
        <taxon>Dikarya</taxon>
        <taxon>Ascomycota</taxon>
        <taxon>Pezizomycotina</taxon>
        <taxon>Dothideomycetes</taxon>
        <taxon>Dothideomycetidae</taxon>
        <taxon>Mycosphaerellales</taxon>
        <taxon>Dissoconiaceae</taxon>
        <taxon>Dissoconium</taxon>
    </lineage>
</organism>
<name>A0A6J3M7Q4_9PEZI</name>
<evidence type="ECO:0000313" key="3">
    <source>
        <dbReference type="RefSeq" id="XP_033460964.1"/>
    </source>
</evidence>
<dbReference type="Proteomes" id="UP000504637">
    <property type="component" value="Unplaced"/>
</dbReference>